<gene>
    <name evidence="2" type="ORF">IF651_17065</name>
</gene>
<dbReference type="EMBL" id="JACYHB010000020">
    <property type="protein sequence ID" value="MBD8080755.1"/>
    <property type="molecule type" value="Genomic_DNA"/>
</dbReference>
<dbReference type="Gene3D" id="3.10.180.10">
    <property type="entry name" value="2,3-Dihydroxybiphenyl 1,2-Dioxygenase, domain 1"/>
    <property type="match status" value="1"/>
</dbReference>
<dbReference type="InterPro" id="IPR028973">
    <property type="entry name" value="PhnB-like"/>
</dbReference>
<evidence type="ECO:0000313" key="2">
    <source>
        <dbReference type="EMBL" id="MBD8080755.1"/>
    </source>
</evidence>
<dbReference type="PANTHER" id="PTHR33990">
    <property type="entry name" value="PROTEIN YJDN-RELATED"/>
    <property type="match status" value="1"/>
</dbReference>
<dbReference type="Proteomes" id="UP000610846">
    <property type="component" value="Unassembled WGS sequence"/>
</dbReference>
<keyword evidence="3" id="KW-1185">Reference proteome</keyword>
<dbReference type="Pfam" id="PF06983">
    <property type="entry name" value="3-dmu-9_3-mt"/>
    <property type="match status" value="1"/>
</dbReference>
<feature type="domain" description="PhnB-like" evidence="1">
    <location>
        <begin position="3"/>
        <end position="111"/>
    </location>
</feature>
<dbReference type="RefSeq" id="WP_191830330.1">
    <property type="nucleotide sequence ID" value="NZ_JACYHB010000020.1"/>
</dbReference>
<comment type="caution">
    <text evidence="2">The sequence shown here is derived from an EMBL/GenBank/DDBJ whole genome shotgun (WGS) entry which is preliminary data.</text>
</comment>
<organism evidence="2 3">
    <name type="scientific">Cellulosimicrobium arenosum</name>
    <dbReference type="NCBI Taxonomy" id="2708133"/>
    <lineage>
        <taxon>Bacteria</taxon>
        <taxon>Bacillati</taxon>
        <taxon>Actinomycetota</taxon>
        <taxon>Actinomycetes</taxon>
        <taxon>Micrococcales</taxon>
        <taxon>Promicromonosporaceae</taxon>
        <taxon>Cellulosimicrobium</taxon>
    </lineage>
</organism>
<name>A0A927J3E9_9MICO</name>
<proteinExistence type="predicted"/>
<reference evidence="2" key="1">
    <citation type="journal article" date="2018" name="Curr. Microbiol.">
        <title>Cellulosimicrobium arenosum sp. nov., Isolated from Marine Sediment Sand.</title>
        <authorList>
            <person name="Oh M."/>
            <person name="Kim J.H."/>
            <person name="Yoon J.H."/>
            <person name="Schumann P."/>
            <person name="Kim W."/>
        </authorList>
    </citation>
    <scope>NUCLEOTIDE SEQUENCE</scope>
    <source>
        <strain evidence="2">KCTC 49039</strain>
    </source>
</reference>
<dbReference type="AlphaFoldDB" id="A0A927J3E9"/>
<sequence>MRAIIPSLWFDGNLAEAIEFYTALFPGTRTGEMLRQPDGTAVAADFELAGQRFSAVNGGPQFPFTEAVSFVVECESQDEVDRYWSTLASDGGQESQCGWLKDRFGLSWQVVPVEFLDMIQDPDGEKVQRVVDVMMTQGKLELGPLRAAFEG</sequence>
<protein>
    <submittedName>
        <fullName evidence="2">VOC family protein</fullName>
    </submittedName>
</protein>
<dbReference type="SUPFAM" id="SSF54593">
    <property type="entry name" value="Glyoxalase/Bleomycin resistance protein/Dihydroxybiphenyl dioxygenase"/>
    <property type="match status" value="1"/>
</dbReference>
<dbReference type="InterPro" id="IPR009725">
    <property type="entry name" value="3_dmu_93_MTrfase"/>
</dbReference>
<reference evidence="2" key="2">
    <citation type="submission" date="2020-09" db="EMBL/GenBank/DDBJ databases">
        <authorList>
            <person name="Yu Y."/>
        </authorList>
    </citation>
    <scope>NUCLEOTIDE SEQUENCE</scope>
    <source>
        <strain evidence="2">KCTC 49039</strain>
    </source>
</reference>
<evidence type="ECO:0000259" key="1">
    <source>
        <dbReference type="Pfam" id="PF06983"/>
    </source>
</evidence>
<dbReference type="PIRSF" id="PIRSF021700">
    <property type="entry name" value="3_dmu_93_MTrfase"/>
    <property type="match status" value="1"/>
</dbReference>
<evidence type="ECO:0000313" key="3">
    <source>
        <dbReference type="Proteomes" id="UP000610846"/>
    </source>
</evidence>
<accession>A0A927J3E9</accession>
<dbReference type="InterPro" id="IPR029068">
    <property type="entry name" value="Glyas_Bleomycin-R_OHBP_Dase"/>
</dbReference>
<dbReference type="CDD" id="cd06588">
    <property type="entry name" value="PhnB_like"/>
    <property type="match status" value="1"/>
</dbReference>